<proteinExistence type="predicted"/>
<dbReference type="EMBL" id="KN831968">
    <property type="protein sequence ID" value="KIO04958.1"/>
    <property type="molecule type" value="Genomic_DNA"/>
</dbReference>
<evidence type="ECO:0000313" key="2">
    <source>
        <dbReference type="Proteomes" id="UP000054217"/>
    </source>
</evidence>
<feature type="non-terminal residue" evidence="1">
    <location>
        <position position="107"/>
    </location>
</feature>
<reference evidence="1 2" key="1">
    <citation type="submission" date="2014-04" db="EMBL/GenBank/DDBJ databases">
        <authorList>
            <consortium name="DOE Joint Genome Institute"/>
            <person name="Kuo A."/>
            <person name="Kohler A."/>
            <person name="Costa M.D."/>
            <person name="Nagy L.G."/>
            <person name="Floudas D."/>
            <person name="Copeland A."/>
            <person name="Barry K.W."/>
            <person name="Cichocki N."/>
            <person name="Veneault-Fourrey C."/>
            <person name="LaButti K."/>
            <person name="Lindquist E.A."/>
            <person name="Lipzen A."/>
            <person name="Lundell T."/>
            <person name="Morin E."/>
            <person name="Murat C."/>
            <person name="Sun H."/>
            <person name="Tunlid A."/>
            <person name="Henrissat B."/>
            <person name="Grigoriev I.V."/>
            <person name="Hibbett D.S."/>
            <person name="Martin F."/>
            <person name="Nordberg H.P."/>
            <person name="Cantor M.N."/>
            <person name="Hua S.X."/>
        </authorList>
    </citation>
    <scope>NUCLEOTIDE SEQUENCE [LARGE SCALE GENOMIC DNA]</scope>
    <source>
        <strain evidence="1 2">Marx 270</strain>
    </source>
</reference>
<dbReference type="HOGENOM" id="CLU_2216210_0_0_1"/>
<sequence length="107" mass="12061">MMVTGRFRSGCEQSEGHRTLQDPKPLYVYLHPNYPFLSQGKCLSIFDTFPTAIHSCPATEHLHTITHFFALCFSRESKSFPGVTLTPSCPQISKVLDGVIRRTSMNL</sequence>
<name>A0A0C3J7D8_PISTI</name>
<dbReference type="AlphaFoldDB" id="A0A0C3J7D8"/>
<evidence type="ECO:0000313" key="1">
    <source>
        <dbReference type="EMBL" id="KIO04958.1"/>
    </source>
</evidence>
<reference evidence="2" key="2">
    <citation type="submission" date="2015-01" db="EMBL/GenBank/DDBJ databases">
        <title>Evolutionary Origins and Diversification of the Mycorrhizal Mutualists.</title>
        <authorList>
            <consortium name="DOE Joint Genome Institute"/>
            <consortium name="Mycorrhizal Genomics Consortium"/>
            <person name="Kohler A."/>
            <person name="Kuo A."/>
            <person name="Nagy L.G."/>
            <person name="Floudas D."/>
            <person name="Copeland A."/>
            <person name="Barry K.W."/>
            <person name="Cichocki N."/>
            <person name="Veneault-Fourrey C."/>
            <person name="LaButti K."/>
            <person name="Lindquist E.A."/>
            <person name="Lipzen A."/>
            <person name="Lundell T."/>
            <person name="Morin E."/>
            <person name="Murat C."/>
            <person name="Riley R."/>
            <person name="Ohm R."/>
            <person name="Sun H."/>
            <person name="Tunlid A."/>
            <person name="Henrissat B."/>
            <person name="Grigoriev I.V."/>
            <person name="Hibbett D.S."/>
            <person name="Martin F."/>
        </authorList>
    </citation>
    <scope>NUCLEOTIDE SEQUENCE [LARGE SCALE GENOMIC DNA]</scope>
    <source>
        <strain evidence="2">Marx 270</strain>
    </source>
</reference>
<protein>
    <submittedName>
        <fullName evidence="1">Uncharacterized protein</fullName>
    </submittedName>
</protein>
<accession>A0A0C3J7D8</accession>
<gene>
    <name evidence="1" type="ORF">M404DRAFT_1000037</name>
</gene>
<organism evidence="1 2">
    <name type="scientific">Pisolithus tinctorius Marx 270</name>
    <dbReference type="NCBI Taxonomy" id="870435"/>
    <lineage>
        <taxon>Eukaryota</taxon>
        <taxon>Fungi</taxon>
        <taxon>Dikarya</taxon>
        <taxon>Basidiomycota</taxon>
        <taxon>Agaricomycotina</taxon>
        <taxon>Agaricomycetes</taxon>
        <taxon>Agaricomycetidae</taxon>
        <taxon>Boletales</taxon>
        <taxon>Sclerodermatineae</taxon>
        <taxon>Pisolithaceae</taxon>
        <taxon>Pisolithus</taxon>
    </lineage>
</organism>
<dbReference type="InParanoid" id="A0A0C3J7D8"/>
<dbReference type="Proteomes" id="UP000054217">
    <property type="component" value="Unassembled WGS sequence"/>
</dbReference>
<keyword evidence="2" id="KW-1185">Reference proteome</keyword>